<dbReference type="PANTHER" id="PTHR33281">
    <property type="entry name" value="UPF0187 PROTEIN YNEE"/>
    <property type="match status" value="1"/>
</dbReference>
<evidence type="ECO:0000256" key="3">
    <source>
        <dbReference type="ARBA" id="ARBA00022475"/>
    </source>
</evidence>
<evidence type="ECO:0000256" key="5">
    <source>
        <dbReference type="ARBA" id="ARBA00022989"/>
    </source>
</evidence>
<evidence type="ECO:0000256" key="4">
    <source>
        <dbReference type="ARBA" id="ARBA00022692"/>
    </source>
</evidence>
<accession>A0AAD2JN99</accession>
<dbReference type="AlphaFoldDB" id="A0AAD2JN99"/>
<comment type="caution">
    <text evidence="10">The sequence shown here is derived from an EMBL/GenBank/DDBJ whole genome shotgun (WGS) entry which is preliminary data.</text>
</comment>
<comment type="subcellular location">
    <subcellularLocation>
        <location evidence="1">Cell membrane</location>
        <topology evidence="1">Multi-pass membrane protein</topology>
    </subcellularLocation>
</comment>
<feature type="chain" id="PRO_5042044525" description="Bestrophin homolog" evidence="9">
    <location>
        <begin position="21"/>
        <end position="502"/>
    </location>
</feature>
<keyword evidence="7" id="KW-0472">Membrane</keyword>
<feature type="region of interest" description="Disordered" evidence="8">
    <location>
        <begin position="477"/>
        <end position="502"/>
    </location>
</feature>
<gene>
    <name evidence="10" type="ORF">CYCCA115_LOCUS20679</name>
</gene>
<dbReference type="GO" id="GO:0005254">
    <property type="term" value="F:chloride channel activity"/>
    <property type="evidence" value="ECO:0007669"/>
    <property type="project" value="InterPro"/>
</dbReference>
<proteinExistence type="predicted"/>
<evidence type="ECO:0008006" key="12">
    <source>
        <dbReference type="Google" id="ProtNLM"/>
    </source>
</evidence>
<evidence type="ECO:0000256" key="1">
    <source>
        <dbReference type="ARBA" id="ARBA00004651"/>
    </source>
</evidence>
<evidence type="ECO:0000256" key="9">
    <source>
        <dbReference type="SAM" id="SignalP"/>
    </source>
</evidence>
<keyword evidence="11" id="KW-1185">Reference proteome</keyword>
<feature type="signal peptide" evidence="9">
    <location>
        <begin position="1"/>
        <end position="20"/>
    </location>
</feature>
<keyword evidence="5" id="KW-1133">Transmembrane helix</keyword>
<evidence type="ECO:0000313" key="11">
    <source>
        <dbReference type="Proteomes" id="UP001295423"/>
    </source>
</evidence>
<keyword evidence="2" id="KW-0813">Transport</keyword>
<dbReference type="GO" id="GO:0005886">
    <property type="term" value="C:plasma membrane"/>
    <property type="evidence" value="ECO:0007669"/>
    <property type="project" value="UniProtKB-SubCell"/>
</dbReference>
<keyword evidence="9" id="KW-0732">Signal</keyword>
<sequence length="502" mass="55616">MKFLSLNSILAVMLIGSTEAFAPANKNTAVLSSTASGSSTNPATTRLNLESLQPLEQITPDYDETAKLLDSYGEEARKYRRNVFGSADWIKSRRSTRFFDTILSTPQSALIRQISTEVLFISTVALFVVLYNDFLVEGFTDFDGVKHEAFTHALPAFKLPMVPFTLSSGALGLLLTFRTNVSYSRWNEARTAWGKVINDSRSIARMGCIWSKSYKGIDDASLQRLGDAICSFSRSLMNRTLPPQEDEYNFTKYTYERITDQKYAEILRNAKHRPTAALAELTSALVDFKLNPLHQVEVEKVVTGLCDALGASERIFTSPVPTFYTRHTARFLAFWLLALPFGLYEPLGGSWNHITVLPVVAVISGFLLGIEELATQMEEPFSILPMEKMCEGSIRVSVMEQVDRSQKGIQAPYYGEGKMLNVANPYAGEALDAAVVRQPALSMSQSMEEPAQVVHVDGAPNGLGAGGMVEHRHPEAFADEDPTKSNHSSPLLRKIVSRFRSP</sequence>
<dbReference type="InterPro" id="IPR044669">
    <property type="entry name" value="YneE/VCCN1/2-like"/>
</dbReference>
<evidence type="ECO:0000256" key="8">
    <source>
        <dbReference type="SAM" id="MobiDB-lite"/>
    </source>
</evidence>
<name>A0AAD2JN99_9STRA</name>
<keyword evidence="6" id="KW-0406">Ion transport</keyword>
<evidence type="ECO:0000256" key="6">
    <source>
        <dbReference type="ARBA" id="ARBA00023065"/>
    </source>
</evidence>
<dbReference type="EMBL" id="CAKOGP040002191">
    <property type="protein sequence ID" value="CAJ1964538.1"/>
    <property type="molecule type" value="Genomic_DNA"/>
</dbReference>
<dbReference type="PANTHER" id="PTHR33281:SF19">
    <property type="entry name" value="VOLTAGE-DEPENDENT ANION CHANNEL-FORMING PROTEIN YNEE"/>
    <property type="match status" value="1"/>
</dbReference>
<reference evidence="10" key="1">
    <citation type="submission" date="2023-08" db="EMBL/GenBank/DDBJ databases">
        <authorList>
            <person name="Audoor S."/>
            <person name="Bilcke G."/>
        </authorList>
    </citation>
    <scope>NUCLEOTIDE SEQUENCE</scope>
</reference>
<evidence type="ECO:0000256" key="7">
    <source>
        <dbReference type="ARBA" id="ARBA00023136"/>
    </source>
</evidence>
<evidence type="ECO:0000313" key="10">
    <source>
        <dbReference type="EMBL" id="CAJ1964538.1"/>
    </source>
</evidence>
<evidence type="ECO:0000256" key="2">
    <source>
        <dbReference type="ARBA" id="ARBA00022448"/>
    </source>
</evidence>
<protein>
    <recommendedName>
        <fullName evidence="12">Bestrophin homolog</fullName>
    </recommendedName>
</protein>
<keyword evidence="4" id="KW-0812">Transmembrane</keyword>
<organism evidence="10 11">
    <name type="scientific">Cylindrotheca closterium</name>
    <dbReference type="NCBI Taxonomy" id="2856"/>
    <lineage>
        <taxon>Eukaryota</taxon>
        <taxon>Sar</taxon>
        <taxon>Stramenopiles</taxon>
        <taxon>Ochrophyta</taxon>
        <taxon>Bacillariophyta</taxon>
        <taxon>Bacillariophyceae</taxon>
        <taxon>Bacillariophycidae</taxon>
        <taxon>Bacillariales</taxon>
        <taxon>Bacillariaceae</taxon>
        <taxon>Cylindrotheca</taxon>
    </lineage>
</organism>
<keyword evidence="3" id="KW-1003">Cell membrane</keyword>
<dbReference type="Pfam" id="PF25539">
    <property type="entry name" value="Bestrophin_2"/>
    <property type="match status" value="1"/>
</dbReference>
<dbReference type="Proteomes" id="UP001295423">
    <property type="component" value="Unassembled WGS sequence"/>
</dbReference>